<dbReference type="EMBL" id="CAOQHR010000010">
    <property type="protein sequence ID" value="CAI6340618.1"/>
    <property type="molecule type" value="Genomic_DNA"/>
</dbReference>
<dbReference type="Proteomes" id="UP001152607">
    <property type="component" value="Unassembled WGS sequence"/>
</dbReference>
<evidence type="ECO:0008006" key="6">
    <source>
        <dbReference type="Google" id="ProtNLM"/>
    </source>
</evidence>
<comment type="caution">
    <text evidence="4">The sequence shown here is derived from an EMBL/GenBank/DDBJ whole genome shotgun (WGS) entry which is preliminary data.</text>
</comment>
<keyword evidence="3" id="KW-0812">Transmembrane</keyword>
<evidence type="ECO:0000256" key="2">
    <source>
        <dbReference type="ARBA" id="ARBA00035112"/>
    </source>
</evidence>
<dbReference type="InterPro" id="IPR021765">
    <property type="entry name" value="UstYa-like"/>
</dbReference>
<keyword evidence="5" id="KW-1185">Reference proteome</keyword>
<dbReference type="AlphaFoldDB" id="A0A9W4UUJ4"/>
<comment type="similarity">
    <text evidence="2">Belongs to the ustYa family.</text>
</comment>
<evidence type="ECO:0000313" key="4">
    <source>
        <dbReference type="EMBL" id="CAI6340618.1"/>
    </source>
</evidence>
<dbReference type="Pfam" id="PF11807">
    <property type="entry name" value="UstYa"/>
    <property type="match status" value="1"/>
</dbReference>
<comment type="pathway">
    <text evidence="1">Mycotoxin biosynthesis.</text>
</comment>
<keyword evidence="3" id="KW-0472">Membrane</keyword>
<dbReference type="PANTHER" id="PTHR33365:SF4">
    <property type="entry name" value="CYCLOCHLOROTINE BIOSYNTHESIS PROTEIN O"/>
    <property type="match status" value="1"/>
</dbReference>
<gene>
    <name evidence="4" type="ORF">PDIGIT_LOCUS13800</name>
</gene>
<keyword evidence="3" id="KW-1133">Transmembrane helix</keyword>
<name>A0A9W4UUJ4_9PLEO</name>
<dbReference type="PANTHER" id="PTHR33365">
    <property type="entry name" value="YALI0B05434P"/>
    <property type="match status" value="1"/>
</dbReference>
<organism evidence="4 5">
    <name type="scientific">Periconia digitata</name>
    <dbReference type="NCBI Taxonomy" id="1303443"/>
    <lineage>
        <taxon>Eukaryota</taxon>
        <taxon>Fungi</taxon>
        <taxon>Dikarya</taxon>
        <taxon>Ascomycota</taxon>
        <taxon>Pezizomycotina</taxon>
        <taxon>Dothideomycetes</taxon>
        <taxon>Pleosporomycetidae</taxon>
        <taxon>Pleosporales</taxon>
        <taxon>Massarineae</taxon>
        <taxon>Periconiaceae</taxon>
        <taxon>Periconia</taxon>
    </lineage>
</organism>
<proteinExistence type="inferred from homology"/>
<protein>
    <recommendedName>
        <fullName evidence="6">Cyclochlorotine biosynthesis protein O</fullName>
    </recommendedName>
</protein>
<sequence length="238" mass="27797">MHSTLVYKKMDFSQSLSQTRYQPLSIEKSLRNSQYLRIFLLLGVIFVYSLGLIYLAPSLSSKCTNNRFVYSPAENAIDYHRITIDGDAVNKYKGSPSPELDKAWLDLLHGFKIRVTAEELDAVNRTSTNAEDGEGGYLATLDVFHHLHCLWNVRHFLAPDYYKDQVDQHITKPGEIYPTHIDHCLDLIRQHLMCQGDISMYTYDYMETDRTKIMPNFKVERMCMNWEHLAAWIEKRSY</sequence>
<evidence type="ECO:0000256" key="1">
    <source>
        <dbReference type="ARBA" id="ARBA00004685"/>
    </source>
</evidence>
<evidence type="ECO:0000256" key="3">
    <source>
        <dbReference type="SAM" id="Phobius"/>
    </source>
</evidence>
<accession>A0A9W4UUJ4</accession>
<reference evidence="4" key="1">
    <citation type="submission" date="2023-01" db="EMBL/GenBank/DDBJ databases">
        <authorList>
            <person name="Van Ghelder C."/>
            <person name="Rancurel C."/>
        </authorList>
    </citation>
    <scope>NUCLEOTIDE SEQUENCE</scope>
    <source>
        <strain evidence="4">CNCM I-4278</strain>
    </source>
</reference>
<dbReference type="OrthoDB" id="3687641at2759"/>
<evidence type="ECO:0000313" key="5">
    <source>
        <dbReference type="Proteomes" id="UP001152607"/>
    </source>
</evidence>
<feature type="transmembrane region" description="Helical" evidence="3">
    <location>
        <begin position="35"/>
        <end position="56"/>
    </location>
</feature>
<dbReference type="GO" id="GO:0043386">
    <property type="term" value="P:mycotoxin biosynthetic process"/>
    <property type="evidence" value="ECO:0007669"/>
    <property type="project" value="InterPro"/>
</dbReference>